<dbReference type="SMART" id="SM00450">
    <property type="entry name" value="RHOD"/>
    <property type="match status" value="1"/>
</dbReference>
<dbReference type="CDD" id="cd00158">
    <property type="entry name" value="RHOD"/>
    <property type="match status" value="1"/>
</dbReference>
<dbReference type="PANTHER" id="PTHR43031">
    <property type="entry name" value="FAD-DEPENDENT OXIDOREDUCTASE"/>
    <property type="match status" value="1"/>
</dbReference>
<sequence length="169" mass="18335">MNTIAPHDTYSLVNQPTTLFIDVREPAEHATAHIEGSTLAALSKLDKFMIADGISDVVVYCQKGIRAEKAIKQLQIRYAHLRFHNLKGGINGWQEAGLHVVKGQPKGLTLDRQVQLTVGAGVLISTLLAATVSMQWLWFTGLLGVGLFVTGATGTCGLALLMARMPWNQ</sequence>
<dbReference type="InterPro" id="IPR021309">
    <property type="entry name" value="YgaP-like_TM"/>
</dbReference>
<evidence type="ECO:0000313" key="3">
    <source>
        <dbReference type="EMBL" id="RPJ67992.1"/>
    </source>
</evidence>
<dbReference type="Gene3D" id="3.40.250.10">
    <property type="entry name" value="Rhodanese-like domain"/>
    <property type="match status" value="1"/>
</dbReference>
<protein>
    <submittedName>
        <fullName evidence="3">DUF2892 domain-containing protein</fullName>
    </submittedName>
</protein>
<comment type="caution">
    <text evidence="3">The sequence shown here is derived from an EMBL/GenBank/DDBJ whole genome shotgun (WGS) entry which is preliminary data.</text>
</comment>
<keyword evidence="4" id="KW-1185">Reference proteome</keyword>
<accession>A0A3N5Y2L7</accession>
<proteinExistence type="predicted"/>
<dbReference type="SUPFAM" id="SSF52821">
    <property type="entry name" value="Rhodanese/Cell cycle control phosphatase"/>
    <property type="match status" value="1"/>
</dbReference>
<dbReference type="InterPro" id="IPR050229">
    <property type="entry name" value="GlpE_sulfurtransferase"/>
</dbReference>
<dbReference type="Proteomes" id="UP000275281">
    <property type="component" value="Unassembled WGS sequence"/>
</dbReference>
<evidence type="ECO:0000256" key="1">
    <source>
        <dbReference type="SAM" id="Phobius"/>
    </source>
</evidence>
<dbReference type="EMBL" id="RPOK01000001">
    <property type="protein sequence ID" value="RPJ67992.1"/>
    <property type="molecule type" value="Genomic_DNA"/>
</dbReference>
<feature type="transmembrane region" description="Helical" evidence="1">
    <location>
        <begin position="116"/>
        <end position="136"/>
    </location>
</feature>
<keyword evidence="1" id="KW-0812">Transmembrane</keyword>
<dbReference type="Gene3D" id="6.10.140.1340">
    <property type="match status" value="1"/>
</dbReference>
<dbReference type="OrthoDB" id="1445766at2"/>
<feature type="domain" description="Rhodanese" evidence="2">
    <location>
        <begin position="14"/>
        <end position="102"/>
    </location>
</feature>
<dbReference type="Pfam" id="PF00581">
    <property type="entry name" value="Rhodanese"/>
    <property type="match status" value="1"/>
</dbReference>
<organism evidence="3 4">
    <name type="scientific">Alteromonas sediminis</name>
    <dbReference type="NCBI Taxonomy" id="2259342"/>
    <lineage>
        <taxon>Bacteria</taxon>
        <taxon>Pseudomonadati</taxon>
        <taxon>Pseudomonadota</taxon>
        <taxon>Gammaproteobacteria</taxon>
        <taxon>Alteromonadales</taxon>
        <taxon>Alteromonadaceae</taxon>
        <taxon>Alteromonas/Salinimonas group</taxon>
        <taxon>Alteromonas</taxon>
    </lineage>
</organism>
<reference evidence="3 4" key="1">
    <citation type="submission" date="2018-11" db="EMBL/GenBank/DDBJ databases">
        <authorList>
            <person name="Ye M.-Q."/>
            <person name="Du Z.-J."/>
        </authorList>
    </citation>
    <scope>NUCLEOTIDE SEQUENCE [LARGE SCALE GENOMIC DNA]</scope>
    <source>
        <strain evidence="3 4">U0105</strain>
    </source>
</reference>
<dbReference type="AlphaFoldDB" id="A0A3N5Y2L7"/>
<evidence type="ECO:0000313" key="4">
    <source>
        <dbReference type="Proteomes" id="UP000275281"/>
    </source>
</evidence>
<dbReference type="PROSITE" id="PS50206">
    <property type="entry name" value="RHODANESE_3"/>
    <property type="match status" value="1"/>
</dbReference>
<feature type="transmembrane region" description="Helical" evidence="1">
    <location>
        <begin position="142"/>
        <end position="163"/>
    </location>
</feature>
<dbReference type="Pfam" id="PF11127">
    <property type="entry name" value="YgaP-like_TM"/>
    <property type="match status" value="1"/>
</dbReference>
<keyword evidence="1" id="KW-0472">Membrane</keyword>
<dbReference type="InterPro" id="IPR036873">
    <property type="entry name" value="Rhodanese-like_dom_sf"/>
</dbReference>
<dbReference type="RefSeq" id="WP_124025994.1">
    <property type="nucleotide sequence ID" value="NZ_JBHRSN010000005.1"/>
</dbReference>
<gene>
    <name evidence="3" type="ORF">DRW07_00835</name>
</gene>
<evidence type="ECO:0000259" key="2">
    <source>
        <dbReference type="PROSITE" id="PS50206"/>
    </source>
</evidence>
<dbReference type="InterPro" id="IPR001763">
    <property type="entry name" value="Rhodanese-like_dom"/>
</dbReference>
<dbReference type="PANTHER" id="PTHR43031:SF1">
    <property type="entry name" value="PYRIDINE NUCLEOTIDE-DISULPHIDE OXIDOREDUCTASE"/>
    <property type="match status" value="1"/>
</dbReference>
<name>A0A3N5Y2L7_9ALTE</name>
<keyword evidence="1" id="KW-1133">Transmembrane helix</keyword>